<evidence type="ECO:0000313" key="2">
    <source>
        <dbReference type="EMBL" id="MCS0660974.1"/>
    </source>
</evidence>
<dbReference type="EMBL" id="JANUGU010000011">
    <property type="protein sequence ID" value="MCS0660974.1"/>
    <property type="molecule type" value="Genomic_DNA"/>
</dbReference>
<comment type="caution">
    <text evidence="2">The sequence shown here is derived from an EMBL/GenBank/DDBJ whole genome shotgun (WGS) entry which is preliminary data.</text>
</comment>
<dbReference type="PIRSF" id="PIRSF029720">
    <property type="entry name" value="UCP029720"/>
    <property type="match status" value="1"/>
</dbReference>
<dbReference type="PANTHER" id="PTHR39335">
    <property type="entry name" value="BLL4220 PROTEIN"/>
    <property type="match status" value="1"/>
</dbReference>
<gene>
    <name evidence="2" type="ORF">NX778_23140</name>
</gene>
<evidence type="ECO:0008006" key="4">
    <source>
        <dbReference type="Google" id="ProtNLM"/>
    </source>
</evidence>
<keyword evidence="3" id="KW-1185">Reference proteome</keyword>
<sequence length="124" mass="13531">MKSLSLYTAVIAAALVAGPVLAQDDVPLHKQNGVLVDARGMTVYTFDKDKRRKSACLDKCADNWPPVQASTAVLSPPFNTIKRPDGSLQITYKGKPLYTFIKDKNPGDKTGDKLMQGAWHVVTN</sequence>
<name>A0ABT2D3Z6_9BURK</name>
<dbReference type="Proteomes" id="UP001204621">
    <property type="component" value="Unassembled WGS sequence"/>
</dbReference>
<dbReference type="RefSeq" id="WP_258814167.1">
    <property type="nucleotide sequence ID" value="NZ_JANUGU010000011.1"/>
</dbReference>
<dbReference type="InterPro" id="IPR005297">
    <property type="entry name" value="Lipoprotein_repeat"/>
</dbReference>
<keyword evidence="1" id="KW-0732">Signal</keyword>
<protein>
    <recommendedName>
        <fullName evidence="4">Lipoprotein</fullName>
    </recommendedName>
</protein>
<reference evidence="2 3" key="1">
    <citation type="submission" date="2022-08" db="EMBL/GenBank/DDBJ databases">
        <title>Reclassification of Massilia species as members of the genera Telluria, Duganella, Pseudoduganella, Mokoshia gen. nov. and Zemynaea gen. nov. using orthogonal and non-orthogonal genome-based approaches.</title>
        <authorList>
            <person name="Bowman J.P."/>
        </authorList>
    </citation>
    <scope>NUCLEOTIDE SEQUENCE [LARGE SCALE GENOMIC DNA]</scope>
    <source>
        <strain evidence="2 3">JCM 31606</strain>
    </source>
</reference>
<dbReference type="PANTHER" id="PTHR39335:SF1">
    <property type="entry name" value="BLL4220 PROTEIN"/>
    <property type="match status" value="1"/>
</dbReference>
<evidence type="ECO:0000256" key="1">
    <source>
        <dbReference type="SAM" id="SignalP"/>
    </source>
</evidence>
<feature type="chain" id="PRO_5047056681" description="Lipoprotein" evidence="1">
    <location>
        <begin position="23"/>
        <end position="124"/>
    </location>
</feature>
<proteinExistence type="predicted"/>
<organism evidence="2 3">
    <name type="scientific">Massilia terrae</name>
    <dbReference type="NCBI Taxonomy" id="1811224"/>
    <lineage>
        <taxon>Bacteria</taxon>
        <taxon>Pseudomonadati</taxon>
        <taxon>Pseudomonadota</taxon>
        <taxon>Betaproteobacteria</taxon>
        <taxon>Burkholderiales</taxon>
        <taxon>Oxalobacteraceae</taxon>
        <taxon>Telluria group</taxon>
        <taxon>Massilia</taxon>
    </lineage>
</organism>
<accession>A0ABT2D3Z6</accession>
<evidence type="ECO:0000313" key="3">
    <source>
        <dbReference type="Proteomes" id="UP001204621"/>
    </source>
</evidence>
<feature type="signal peptide" evidence="1">
    <location>
        <begin position="1"/>
        <end position="22"/>
    </location>
</feature>
<dbReference type="InterPro" id="IPR014558">
    <property type="entry name" value="UCP029720"/>
</dbReference>
<dbReference type="Pfam" id="PF03640">
    <property type="entry name" value="Lipoprotein_15"/>
    <property type="match status" value="2"/>
</dbReference>